<feature type="compositionally biased region" description="Basic and acidic residues" evidence="9">
    <location>
        <begin position="246"/>
        <end position="256"/>
    </location>
</feature>
<evidence type="ECO:0000256" key="6">
    <source>
        <dbReference type="ARBA" id="ARBA00023054"/>
    </source>
</evidence>
<feature type="region of interest" description="Disordered" evidence="9">
    <location>
        <begin position="33"/>
        <end position="54"/>
    </location>
</feature>
<sequence length="869" mass="97789">MASLEEQYYSPVTVNCTSPSFGSLVQNGLDLATSTPNASTDSVEGIGGESPKKNDWDRAQEMMATIESLQANNKRLLDQYSSVQAQMDLTDELNAQLTAELTDLKKQMQILQHTSEKYKLLEKENADLRQSVSETQEVANSLQNRNSLLEREKQSLEENIQDLNVKLTQSQSEISLLASQKKELTESIGLQKQVVFEELKNVREEFAEESTTKTQYLNSVIAELTLANEELKLEKSRLEQVVADLTDEHPRDKPHDSSCSPSSMPYSASTPVQRKRRPFSLKQELQAQLSTESRDLPSPLVGNSMCCDSLDGTALDTMGGSVFDHSWASYASHDTNTSIEGYSIVATQVATEFREKKDKALQQINELACLDTSPGVKVRHEVIANQFNEEMNTFAEKINSICLKKKSAEKRSAKLLITVKKLKEESERLQIERDKAYQKLGNLSLSSDDIGTRMEDLKKELSKVKEQLKASETTIEDLQNQLATINTELAAVRDEREKLAKTLGIQNEHKDELERKLIDAHRSQSQLDIQQTHQILRIKELEEELKRLSNHLLTEKERTTALEVQSSLFLIGNIIYRGYVRTMLTEKERTTARERAYHRQESLHLSVTKHSNEMQEIMDMIPITESELNKAKQSPRSSSPRVTGHTLRSRLQDYILAVQGLLPPESAVRASPDGKPRSDLDDSSAEGSTHPPSLRATKGLPSPPYSSVSSQSPERSAQSPYYSAESGVYRTVHETGSQTDLTSEYMKALESISGREKAAGDSNEGDAPRHPKMLSLWKKKLAVSFKHDEDYPDSLDSSTNSGNFVDGVSLHVRPAPSEKEVEKHFRALVLAFQTDQMTLEKRLRVQERNRAVAESNMDQEFQHMTDLLK</sequence>
<dbReference type="InterPro" id="IPR008677">
    <property type="entry name" value="MRVI1"/>
</dbReference>
<name>A7S590_NEMVE</name>
<keyword evidence="7" id="KW-0472">Membrane</keyword>
<accession>A7S590</accession>
<evidence type="ECO:0000256" key="8">
    <source>
        <dbReference type="SAM" id="Coils"/>
    </source>
</evidence>
<keyword evidence="12" id="KW-1185">Reference proteome</keyword>
<dbReference type="PhylomeDB" id="A7S590"/>
<dbReference type="Pfam" id="PF14662">
    <property type="entry name" value="KASH_CCD"/>
    <property type="match status" value="1"/>
</dbReference>
<feature type="coiled-coil region" evidence="8">
    <location>
        <begin position="59"/>
        <end position="173"/>
    </location>
</feature>
<dbReference type="OMA" id="EWMAYCG"/>
<dbReference type="eggNOG" id="ENOG502RXNC">
    <property type="taxonomic scope" value="Eukaryota"/>
</dbReference>
<protein>
    <recommendedName>
        <fullName evidence="10">KASH5-like coiled-coil domain-containing protein</fullName>
    </recommendedName>
</protein>
<keyword evidence="6 8" id="KW-0175">Coiled coil</keyword>
<feature type="compositionally biased region" description="Low complexity" evidence="9">
    <location>
        <begin position="705"/>
        <end position="720"/>
    </location>
</feature>
<dbReference type="AlphaFoldDB" id="A7S590"/>
<dbReference type="Proteomes" id="UP000001593">
    <property type="component" value="Unassembled WGS sequence"/>
</dbReference>
<dbReference type="InParanoid" id="A7S590"/>
<dbReference type="Pfam" id="PF05781">
    <property type="entry name" value="MRVI1"/>
    <property type="match status" value="1"/>
</dbReference>
<evidence type="ECO:0000256" key="1">
    <source>
        <dbReference type="ARBA" id="ARBA00004167"/>
    </source>
</evidence>
<proteinExistence type="predicted"/>
<gene>
    <name evidence="11" type="ORF">NEMVEDRAFT_v1g207013</name>
</gene>
<dbReference type="HOGENOM" id="CLU_330283_0_0_1"/>
<comment type="subcellular location">
    <subcellularLocation>
        <location evidence="2">Cytoplasm</location>
    </subcellularLocation>
    <subcellularLocation>
        <location evidence="1">Membrane</location>
        <topology evidence="1">Single-pass membrane protein</topology>
    </subcellularLocation>
</comment>
<dbReference type="PANTHER" id="PTHR15352">
    <property type="entry name" value="LYMPHOID-RESTRICTED MEMBRANE PROTEIN, JAW1"/>
    <property type="match status" value="1"/>
</dbReference>
<dbReference type="InterPro" id="IPR028168">
    <property type="entry name" value="KASH5_CC"/>
</dbReference>
<evidence type="ECO:0000259" key="10">
    <source>
        <dbReference type="Pfam" id="PF14662"/>
    </source>
</evidence>
<feature type="domain" description="KASH5-like coiled-coil" evidence="10">
    <location>
        <begin position="58"/>
        <end position="244"/>
    </location>
</feature>
<dbReference type="GO" id="GO:0005737">
    <property type="term" value="C:cytoplasm"/>
    <property type="evidence" value="ECO:0007669"/>
    <property type="project" value="UniProtKB-SubCell"/>
</dbReference>
<organism evidence="11 12">
    <name type="scientific">Nematostella vectensis</name>
    <name type="common">Starlet sea anemone</name>
    <dbReference type="NCBI Taxonomy" id="45351"/>
    <lineage>
        <taxon>Eukaryota</taxon>
        <taxon>Metazoa</taxon>
        <taxon>Cnidaria</taxon>
        <taxon>Anthozoa</taxon>
        <taxon>Hexacorallia</taxon>
        <taxon>Actiniaria</taxon>
        <taxon>Edwardsiidae</taxon>
        <taxon>Nematostella</taxon>
    </lineage>
</organism>
<feature type="compositionally biased region" description="Low complexity" evidence="9">
    <location>
        <begin position="257"/>
        <end position="271"/>
    </location>
</feature>
<evidence type="ECO:0000256" key="2">
    <source>
        <dbReference type="ARBA" id="ARBA00004496"/>
    </source>
</evidence>
<evidence type="ECO:0000313" key="11">
    <source>
        <dbReference type="EMBL" id="EDO41202.1"/>
    </source>
</evidence>
<dbReference type="GO" id="GO:0016020">
    <property type="term" value="C:membrane"/>
    <property type="evidence" value="ECO:0007669"/>
    <property type="project" value="UniProtKB-SubCell"/>
</dbReference>
<dbReference type="STRING" id="45351.A7S590"/>
<feature type="non-terminal residue" evidence="11">
    <location>
        <position position="1"/>
    </location>
</feature>
<keyword evidence="3" id="KW-0963">Cytoplasm</keyword>
<keyword evidence="4" id="KW-0812">Transmembrane</keyword>
<evidence type="ECO:0000256" key="3">
    <source>
        <dbReference type="ARBA" id="ARBA00022490"/>
    </source>
</evidence>
<evidence type="ECO:0000256" key="4">
    <source>
        <dbReference type="ARBA" id="ARBA00022692"/>
    </source>
</evidence>
<reference evidence="11 12" key="1">
    <citation type="journal article" date="2007" name="Science">
        <title>Sea anemone genome reveals ancestral eumetazoan gene repertoire and genomic organization.</title>
        <authorList>
            <person name="Putnam N.H."/>
            <person name="Srivastava M."/>
            <person name="Hellsten U."/>
            <person name="Dirks B."/>
            <person name="Chapman J."/>
            <person name="Salamov A."/>
            <person name="Terry A."/>
            <person name="Shapiro H."/>
            <person name="Lindquist E."/>
            <person name="Kapitonov V.V."/>
            <person name="Jurka J."/>
            <person name="Genikhovich G."/>
            <person name="Grigoriev I.V."/>
            <person name="Lucas S.M."/>
            <person name="Steele R.E."/>
            <person name="Finnerty J.R."/>
            <person name="Technau U."/>
            <person name="Martindale M.Q."/>
            <person name="Rokhsar D.S."/>
        </authorList>
    </citation>
    <scope>NUCLEOTIDE SEQUENCE [LARGE SCALE GENOMIC DNA]</scope>
    <source>
        <strain evidence="12">CH2 X CH6</strain>
    </source>
</reference>
<feature type="compositionally biased region" description="Polar residues" evidence="9">
    <location>
        <begin position="33"/>
        <end position="42"/>
    </location>
</feature>
<feature type="region of interest" description="Disordered" evidence="9">
    <location>
        <begin position="665"/>
        <end position="723"/>
    </location>
</feature>
<dbReference type="PANTHER" id="PTHR15352:SF1">
    <property type="entry name" value="KASH5-LIKE COILED-COIL DOMAIN-CONTAINING PROTEIN"/>
    <property type="match status" value="1"/>
</dbReference>
<dbReference type="EMBL" id="DS469581">
    <property type="protein sequence ID" value="EDO41202.1"/>
    <property type="molecule type" value="Genomic_DNA"/>
</dbReference>
<feature type="region of interest" description="Disordered" evidence="9">
    <location>
        <begin position="245"/>
        <end position="295"/>
    </location>
</feature>
<keyword evidence="5" id="KW-1133">Transmembrane helix</keyword>
<evidence type="ECO:0000256" key="9">
    <source>
        <dbReference type="SAM" id="MobiDB-lite"/>
    </source>
</evidence>
<evidence type="ECO:0000256" key="5">
    <source>
        <dbReference type="ARBA" id="ARBA00022989"/>
    </source>
</evidence>
<feature type="coiled-coil region" evidence="8">
    <location>
        <begin position="405"/>
        <end position="558"/>
    </location>
</feature>
<evidence type="ECO:0000256" key="7">
    <source>
        <dbReference type="ARBA" id="ARBA00023136"/>
    </source>
</evidence>
<evidence type="ECO:0000313" key="12">
    <source>
        <dbReference type="Proteomes" id="UP000001593"/>
    </source>
</evidence>